<dbReference type="AlphaFoldDB" id="A0A4S9WUS4"/>
<reference evidence="2 3" key="1">
    <citation type="submission" date="2018-10" db="EMBL/GenBank/DDBJ databases">
        <title>Fifty Aureobasidium pullulans genomes reveal a recombining polyextremotolerant generalist.</title>
        <authorList>
            <person name="Gostincar C."/>
            <person name="Turk M."/>
            <person name="Zajc J."/>
            <person name="Gunde-Cimerman N."/>
        </authorList>
    </citation>
    <scope>NUCLEOTIDE SEQUENCE [LARGE SCALE GENOMIC DNA]</scope>
    <source>
        <strain evidence="2 3">EXF-3519</strain>
    </source>
</reference>
<comment type="caution">
    <text evidence="2">The sequence shown here is derived from an EMBL/GenBank/DDBJ whole genome shotgun (WGS) entry which is preliminary data.</text>
</comment>
<protein>
    <submittedName>
        <fullName evidence="2">Uncharacterized protein</fullName>
    </submittedName>
</protein>
<evidence type="ECO:0000256" key="1">
    <source>
        <dbReference type="SAM" id="MobiDB-lite"/>
    </source>
</evidence>
<proteinExistence type="predicted"/>
<evidence type="ECO:0000313" key="3">
    <source>
        <dbReference type="Proteomes" id="UP000309734"/>
    </source>
</evidence>
<name>A0A4S9WUS4_AURPU</name>
<feature type="region of interest" description="Disordered" evidence="1">
    <location>
        <begin position="46"/>
        <end position="110"/>
    </location>
</feature>
<dbReference type="Proteomes" id="UP000309734">
    <property type="component" value="Unassembled WGS sequence"/>
</dbReference>
<organism evidence="2 3">
    <name type="scientific">Aureobasidium pullulans</name>
    <name type="common">Black yeast</name>
    <name type="synonym">Pullularia pullulans</name>
    <dbReference type="NCBI Taxonomy" id="5580"/>
    <lineage>
        <taxon>Eukaryota</taxon>
        <taxon>Fungi</taxon>
        <taxon>Dikarya</taxon>
        <taxon>Ascomycota</taxon>
        <taxon>Pezizomycotina</taxon>
        <taxon>Dothideomycetes</taxon>
        <taxon>Dothideomycetidae</taxon>
        <taxon>Dothideales</taxon>
        <taxon>Saccotheciaceae</taxon>
        <taxon>Aureobasidium</taxon>
    </lineage>
</organism>
<dbReference type="EMBL" id="QZBS01000238">
    <property type="protein sequence ID" value="THZ69451.1"/>
    <property type="molecule type" value="Genomic_DNA"/>
</dbReference>
<evidence type="ECO:0000313" key="2">
    <source>
        <dbReference type="EMBL" id="THZ69451.1"/>
    </source>
</evidence>
<feature type="compositionally biased region" description="Low complexity" evidence="1">
    <location>
        <begin position="46"/>
        <end position="66"/>
    </location>
</feature>
<gene>
    <name evidence="2" type="ORF">D6C85_06717</name>
</gene>
<accession>A0A4S9WUS4</accession>
<feature type="compositionally biased region" description="Low complexity" evidence="1">
    <location>
        <begin position="83"/>
        <end position="92"/>
    </location>
</feature>
<sequence>MSTSANGTTIVQRMAARRIAEGRDISDRYERVPPPVMAVAYRNEVATRASASAASKHATSASAEKAQPGARNALSGPTQSNAPPNNLGGLPNHAHSTAGPEVQPETQSASIQALIGAIEEHTAALDRNTAALDRAAGLWP</sequence>